<accession>A0AC55DEF1</accession>
<evidence type="ECO:0000313" key="2">
    <source>
        <dbReference type="RefSeq" id="XP_045150120.1"/>
    </source>
</evidence>
<evidence type="ECO:0000313" key="1">
    <source>
        <dbReference type="Proteomes" id="UP000694863"/>
    </source>
</evidence>
<protein>
    <submittedName>
        <fullName evidence="2">C-type lectin domain family 4 member F</fullName>
    </submittedName>
</protein>
<keyword evidence="1" id="KW-1185">Reference proteome</keyword>
<gene>
    <name evidence="2" type="primary">LOC101659139</name>
</gene>
<sequence>MKEAVANGTHASFCTDSQCVSLHPRGMESAAVAPAAPKVPRLAQAMLAFVAVTLAFFLVALFVVVLQRSGTEDPSLQLFQAAAGGDNTTSSGDPESLHPSRVAEVQEALQMLKVQVENTSTWSVEIQMLKCSVDNVSSQIQMLSGHLEHANADIQMIPVLNENLKNANKEIQVLKRGLQDGAALKTQVRTLGGSLQKASADIQRLQGDLRSTRTLTAQIQEKQNELETLRSGFASQEQLQRTQNELLKLILNGWKVYNRHLYYFSDDKKSWHGAEQFCVSQGAHLASVTSAGEQKFLTMSTSASYHWIGLTDRGREGSWRWVDGTPFNAAQSTGFWDPNQPDNWQHKNGQTEDCVHVEQKWNDMDCGATYQWVCKKPVAQGLA</sequence>
<name>A0AC55DEF1_ECHTE</name>
<reference evidence="2" key="1">
    <citation type="submission" date="2025-08" db="UniProtKB">
        <authorList>
            <consortium name="RefSeq"/>
        </authorList>
    </citation>
    <scope>IDENTIFICATION</scope>
</reference>
<proteinExistence type="predicted"/>
<dbReference type="Proteomes" id="UP000694863">
    <property type="component" value="Unplaced"/>
</dbReference>
<organism evidence="1 2">
    <name type="scientific">Echinops telfairi</name>
    <name type="common">Lesser hedgehog tenrec</name>
    <dbReference type="NCBI Taxonomy" id="9371"/>
    <lineage>
        <taxon>Eukaryota</taxon>
        <taxon>Metazoa</taxon>
        <taxon>Chordata</taxon>
        <taxon>Craniata</taxon>
        <taxon>Vertebrata</taxon>
        <taxon>Euteleostomi</taxon>
        <taxon>Mammalia</taxon>
        <taxon>Eutheria</taxon>
        <taxon>Afrotheria</taxon>
        <taxon>Tenrecidae</taxon>
        <taxon>Tenrecinae</taxon>
        <taxon>Echinops</taxon>
    </lineage>
</organism>
<dbReference type="RefSeq" id="XP_045150120.1">
    <property type="nucleotide sequence ID" value="XM_045294185.1"/>
</dbReference>